<dbReference type="EMBL" id="JBHUIY010000047">
    <property type="protein sequence ID" value="MFD2235436.1"/>
    <property type="molecule type" value="Genomic_DNA"/>
</dbReference>
<evidence type="ECO:0000256" key="1">
    <source>
        <dbReference type="SAM" id="Phobius"/>
    </source>
</evidence>
<protein>
    <recommendedName>
        <fullName evidence="4">Haemolysin XhlA</fullName>
    </recommendedName>
</protein>
<evidence type="ECO:0000313" key="3">
    <source>
        <dbReference type="Proteomes" id="UP001597296"/>
    </source>
</evidence>
<keyword evidence="1" id="KW-0472">Membrane</keyword>
<comment type="caution">
    <text evidence="2">The sequence shown here is derived from an EMBL/GenBank/DDBJ whole genome shotgun (WGS) entry which is preliminary data.</text>
</comment>
<dbReference type="RefSeq" id="WP_377318621.1">
    <property type="nucleotide sequence ID" value="NZ_JBHUIY010000047.1"/>
</dbReference>
<organism evidence="2 3">
    <name type="scientific">Phaeospirillum tilakii</name>
    <dbReference type="NCBI Taxonomy" id="741673"/>
    <lineage>
        <taxon>Bacteria</taxon>
        <taxon>Pseudomonadati</taxon>
        <taxon>Pseudomonadota</taxon>
        <taxon>Alphaproteobacteria</taxon>
        <taxon>Rhodospirillales</taxon>
        <taxon>Rhodospirillaceae</taxon>
        <taxon>Phaeospirillum</taxon>
    </lineage>
</organism>
<keyword evidence="3" id="KW-1185">Reference proteome</keyword>
<feature type="transmembrane region" description="Helical" evidence="1">
    <location>
        <begin position="40"/>
        <end position="62"/>
    </location>
</feature>
<keyword evidence="1" id="KW-1133">Transmembrane helix</keyword>
<keyword evidence="1" id="KW-0812">Transmembrane</keyword>
<proteinExistence type="predicted"/>
<gene>
    <name evidence="2" type="ORF">ACFSNB_16655</name>
</gene>
<name>A0ABW5CFB0_9PROT</name>
<dbReference type="Proteomes" id="UP001597296">
    <property type="component" value="Unassembled WGS sequence"/>
</dbReference>
<sequence length="64" mass="6802">MATKADLIEVKTELKGGVRETELRLEARIAEVKADLTKTILGAVVLNSVVVLGAMFGLAKLLGH</sequence>
<evidence type="ECO:0000313" key="2">
    <source>
        <dbReference type="EMBL" id="MFD2235436.1"/>
    </source>
</evidence>
<accession>A0ABW5CFB0</accession>
<evidence type="ECO:0008006" key="4">
    <source>
        <dbReference type="Google" id="ProtNLM"/>
    </source>
</evidence>
<reference evidence="3" key="1">
    <citation type="journal article" date="2019" name="Int. J. Syst. Evol. Microbiol.">
        <title>The Global Catalogue of Microorganisms (GCM) 10K type strain sequencing project: providing services to taxonomists for standard genome sequencing and annotation.</title>
        <authorList>
            <consortium name="The Broad Institute Genomics Platform"/>
            <consortium name="The Broad Institute Genome Sequencing Center for Infectious Disease"/>
            <person name="Wu L."/>
            <person name="Ma J."/>
        </authorList>
    </citation>
    <scope>NUCLEOTIDE SEQUENCE [LARGE SCALE GENOMIC DNA]</scope>
    <source>
        <strain evidence="3">KCTC 15012</strain>
    </source>
</reference>